<evidence type="ECO:0000313" key="1">
    <source>
        <dbReference type="EMBL" id="TID25479.1"/>
    </source>
</evidence>
<keyword evidence="2" id="KW-1185">Reference proteome</keyword>
<dbReference type="Proteomes" id="UP000307173">
    <property type="component" value="Unassembled WGS sequence"/>
</dbReference>
<comment type="caution">
    <text evidence="1">The sequence shown here is derived from an EMBL/GenBank/DDBJ whole genome shotgun (WGS) entry which is preliminary data.</text>
</comment>
<name>A0A4T0WZV9_9ASCO</name>
<organism evidence="1 2">
    <name type="scientific">Pichia inconspicua</name>
    <dbReference type="NCBI Taxonomy" id="52247"/>
    <lineage>
        <taxon>Eukaryota</taxon>
        <taxon>Fungi</taxon>
        <taxon>Dikarya</taxon>
        <taxon>Ascomycota</taxon>
        <taxon>Saccharomycotina</taxon>
        <taxon>Pichiomycetes</taxon>
        <taxon>Pichiales</taxon>
        <taxon>Pichiaceae</taxon>
        <taxon>Pichia</taxon>
    </lineage>
</organism>
<protein>
    <submittedName>
        <fullName evidence="1">Uncharacterized protein</fullName>
    </submittedName>
</protein>
<dbReference type="OrthoDB" id="3993711at2759"/>
<dbReference type="AlphaFoldDB" id="A0A4T0WZV9"/>
<accession>A0A4T0WZV9</accession>
<reference evidence="1 2" key="1">
    <citation type="journal article" date="2019" name="Front. Genet.">
        <title>Whole-Genome Sequencing of the Opportunistic Yeast Pathogen Candida inconspicua Uncovers Its Hybrid Origin.</title>
        <authorList>
            <person name="Mixao V."/>
            <person name="Hansen A.P."/>
            <person name="Saus E."/>
            <person name="Boekhout T."/>
            <person name="Lass-Florl C."/>
            <person name="Gabaldon T."/>
        </authorList>
    </citation>
    <scope>NUCLEOTIDE SEQUENCE [LARGE SCALE GENOMIC DNA]</scope>
    <source>
        <strain evidence="1 2">CBS 180</strain>
    </source>
</reference>
<dbReference type="EMBL" id="SELW01000482">
    <property type="protein sequence ID" value="TID25479.1"/>
    <property type="molecule type" value="Genomic_DNA"/>
</dbReference>
<proteinExistence type="predicted"/>
<gene>
    <name evidence="1" type="ORF">CANINC_002957</name>
</gene>
<evidence type="ECO:0000313" key="2">
    <source>
        <dbReference type="Proteomes" id="UP000307173"/>
    </source>
</evidence>
<sequence>MKKAGLLKTILDNDTTVATKSAIQLMKARLAEANQDRPILPFMGTSNDLNKPLTANKTEAFPTKHKKKETKPLSIMRLNFKKKDEILKKHAYAPLISRKKSEFDNIVKDWSTTNWLNSTPVIQQKPCHILVHDKLLYENLNLFETVHSIVIRSVPEIDVSYEDLQQSFEMEISTMLLGNVGPMSNLMIERSLRKIIKNVYSPYAQSNKEATYKLNKCVKDTFLIRKIFTMLNSNVIFNEAMFSKLKTIENLNRRNDISIIKDNELTLIPSFDYRSLINRINKRMENPIKQMTILQYKSILGHKINDFQNLQIMKNLLISEKLHCNERFIIITAERSTSLEYFRLLKLFNKTYSDLKLKGCVVYMDLESATKTRLIPLKKEKTYTGKECYYVVEEFSEIYDIIEVL</sequence>